<dbReference type="EMBL" id="JAQIZT010000017">
    <property type="protein sequence ID" value="KAJ6959235.1"/>
    <property type="molecule type" value="Genomic_DNA"/>
</dbReference>
<evidence type="ECO:0000256" key="1">
    <source>
        <dbReference type="SAM" id="MobiDB-lite"/>
    </source>
</evidence>
<organism evidence="2 3">
    <name type="scientific">Populus alba x Populus x berolinensis</name>
    <dbReference type="NCBI Taxonomy" id="444605"/>
    <lineage>
        <taxon>Eukaryota</taxon>
        <taxon>Viridiplantae</taxon>
        <taxon>Streptophyta</taxon>
        <taxon>Embryophyta</taxon>
        <taxon>Tracheophyta</taxon>
        <taxon>Spermatophyta</taxon>
        <taxon>Magnoliopsida</taxon>
        <taxon>eudicotyledons</taxon>
        <taxon>Gunneridae</taxon>
        <taxon>Pentapetalae</taxon>
        <taxon>rosids</taxon>
        <taxon>fabids</taxon>
        <taxon>Malpighiales</taxon>
        <taxon>Salicaceae</taxon>
        <taxon>Saliceae</taxon>
        <taxon>Populus</taxon>
    </lineage>
</organism>
<evidence type="ECO:0000313" key="3">
    <source>
        <dbReference type="Proteomes" id="UP001164929"/>
    </source>
</evidence>
<protein>
    <submittedName>
        <fullName evidence="2">Uncharacterized protein</fullName>
    </submittedName>
</protein>
<comment type="caution">
    <text evidence="2">The sequence shown here is derived from an EMBL/GenBank/DDBJ whole genome shotgun (WGS) entry which is preliminary data.</text>
</comment>
<feature type="region of interest" description="Disordered" evidence="1">
    <location>
        <begin position="28"/>
        <end position="56"/>
    </location>
</feature>
<feature type="compositionally biased region" description="Basic and acidic residues" evidence="1">
    <location>
        <begin position="38"/>
        <end position="56"/>
    </location>
</feature>
<sequence length="56" mass="6265">MDMLLVFQEADPARGALVKAVDSTPALQTMRKSTIHHKTAEEKAAGREKKREQEQS</sequence>
<proteinExistence type="predicted"/>
<name>A0AAD6LEJ3_9ROSI</name>
<accession>A0AAD6LEJ3</accession>
<keyword evidence="3" id="KW-1185">Reference proteome</keyword>
<gene>
    <name evidence="2" type="ORF">NC653_037522</name>
</gene>
<reference evidence="2" key="1">
    <citation type="journal article" date="2023" name="Mol. Ecol. Resour.">
        <title>Chromosome-level genome assembly of a triploid poplar Populus alba 'Berolinensis'.</title>
        <authorList>
            <person name="Chen S."/>
            <person name="Yu Y."/>
            <person name="Wang X."/>
            <person name="Wang S."/>
            <person name="Zhang T."/>
            <person name="Zhou Y."/>
            <person name="He R."/>
            <person name="Meng N."/>
            <person name="Wang Y."/>
            <person name="Liu W."/>
            <person name="Liu Z."/>
            <person name="Liu J."/>
            <person name="Guo Q."/>
            <person name="Huang H."/>
            <person name="Sederoff R.R."/>
            <person name="Wang G."/>
            <person name="Qu G."/>
            <person name="Chen S."/>
        </authorList>
    </citation>
    <scope>NUCLEOTIDE SEQUENCE</scope>
    <source>
        <strain evidence="2">SC-2020</strain>
    </source>
</reference>
<dbReference type="Proteomes" id="UP001164929">
    <property type="component" value="Chromosome 17"/>
</dbReference>
<evidence type="ECO:0000313" key="2">
    <source>
        <dbReference type="EMBL" id="KAJ6959235.1"/>
    </source>
</evidence>
<dbReference type="AlphaFoldDB" id="A0AAD6LEJ3"/>